<dbReference type="EMBL" id="NBCO01000032">
    <property type="protein sequence ID" value="ORC85813.1"/>
    <property type="molecule type" value="Genomic_DNA"/>
</dbReference>
<feature type="transmembrane region" description="Helical" evidence="2">
    <location>
        <begin position="431"/>
        <end position="453"/>
    </location>
</feature>
<dbReference type="RefSeq" id="XP_028879879.1">
    <property type="nucleotide sequence ID" value="XM_029028755.1"/>
</dbReference>
<evidence type="ECO:0000313" key="4">
    <source>
        <dbReference type="Proteomes" id="UP000192257"/>
    </source>
</evidence>
<dbReference type="AlphaFoldDB" id="A0A1X0NMU7"/>
<evidence type="ECO:0008006" key="5">
    <source>
        <dbReference type="Google" id="ProtNLM"/>
    </source>
</evidence>
<dbReference type="OrthoDB" id="264641at2759"/>
<dbReference type="SUPFAM" id="SSF56601">
    <property type="entry name" value="beta-lactamase/transpeptidase-like"/>
    <property type="match status" value="1"/>
</dbReference>
<dbReference type="Gene3D" id="3.40.710.10">
    <property type="entry name" value="DD-peptidase/beta-lactamase superfamily"/>
    <property type="match status" value="1"/>
</dbReference>
<feature type="compositionally biased region" description="Basic and acidic residues" evidence="1">
    <location>
        <begin position="16"/>
        <end position="27"/>
    </location>
</feature>
<evidence type="ECO:0000313" key="3">
    <source>
        <dbReference type="EMBL" id="ORC85813.1"/>
    </source>
</evidence>
<reference evidence="3 4" key="1">
    <citation type="submission" date="2017-03" db="EMBL/GenBank/DDBJ databases">
        <title>An alternative strategy for trypanosome survival in the mammalian bloodstream revealed through genome and transcriptome analysis of the ubiquitous bovine parasite Trypanosoma (Megatrypanum) theileri.</title>
        <authorList>
            <person name="Kelly S."/>
            <person name="Ivens A."/>
            <person name="Mott A."/>
            <person name="O'Neill E."/>
            <person name="Emms D."/>
            <person name="Macleod O."/>
            <person name="Voorheis P."/>
            <person name="Matthews J."/>
            <person name="Matthews K."/>
            <person name="Carrington M."/>
        </authorList>
    </citation>
    <scope>NUCLEOTIDE SEQUENCE [LARGE SCALE GENOMIC DNA]</scope>
    <source>
        <strain evidence="3">Edinburgh</strain>
    </source>
</reference>
<proteinExistence type="predicted"/>
<evidence type="ECO:0000256" key="1">
    <source>
        <dbReference type="SAM" id="MobiDB-lite"/>
    </source>
</evidence>
<accession>A0A1X0NMU7</accession>
<keyword evidence="2" id="KW-0472">Membrane</keyword>
<gene>
    <name evidence="3" type="ORF">TM35_000321280</name>
</gene>
<dbReference type="GeneID" id="39988535"/>
<keyword evidence="4" id="KW-1185">Reference proteome</keyword>
<keyword evidence="2" id="KW-0812">Transmembrane</keyword>
<name>A0A1X0NMU7_9TRYP</name>
<keyword evidence="2" id="KW-1133">Transmembrane helix</keyword>
<dbReference type="Proteomes" id="UP000192257">
    <property type="component" value="Unassembled WGS sequence"/>
</dbReference>
<evidence type="ECO:0000256" key="2">
    <source>
        <dbReference type="SAM" id="Phobius"/>
    </source>
</evidence>
<feature type="region of interest" description="Disordered" evidence="1">
    <location>
        <begin position="1"/>
        <end position="27"/>
    </location>
</feature>
<organism evidence="3 4">
    <name type="scientific">Trypanosoma theileri</name>
    <dbReference type="NCBI Taxonomy" id="67003"/>
    <lineage>
        <taxon>Eukaryota</taxon>
        <taxon>Discoba</taxon>
        <taxon>Euglenozoa</taxon>
        <taxon>Kinetoplastea</taxon>
        <taxon>Metakinetoplastina</taxon>
        <taxon>Trypanosomatida</taxon>
        <taxon>Trypanosomatidae</taxon>
        <taxon>Trypanosoma</taxon>
    </lineage>
</organism>
<dbReference type="InterPro" id="IPR012338">
    <property type="entry name" value="Beta-lactam/transpept-like"/>
</dbReference>
<protein>
    <recommendedName>
        <fullName evidence="5">Beta-lactamase-related domain-containing protein</fullName>
    </recommendedName>
</protein>
<sequence>MQVPAEAVFTQQQQQQKRESSVSTKDSEDNIFASASVTWIAKEGMDASSLTVFGNRSIIGVTTPMTPTISFRTNTLSELFIDMTVVYLERQEVLPFSRSQAIPREFLPPPFNTTIAFQNPLFPNAVISLNTLLMHTSSFTEAGFTAGAAQTPGPVMSLTSFVESTLANSGTSGLWGTAQPGLASSYQYSRLNTALVTYILEKVILKLEGVETSLATFVQNTFITPMGLRGTFLVDTTGTAPAPNYPPNSVSLLTANTVQDVTSDGKGIPSSVIIHAAYASDYMYYTTVLDLVKLAGEVFLGGQFASLGPMLKNDTISLVSSSSSSTGNSNSNLPGVISRSVGVYGFDPKQLCQITSLGGICQFESDIDLYGWIVGGEYNQVALLCTAEKCAAAEVSFPSSTVTSYSRLVELALSSLVEVKENPKLEGGELYPLYVFIGVLSTIIVVVVVSYIADYVIRPAPAAAPLPVNKVALPTNTAAAGGAATTTMDTVEMNNINNNNNMQGVSSPVRRLDMYD</sequence>
<comment type="caution">
    <text evidence="3">The sequence shown here is derived from an EMBL/GenBank/DDBJ whole genome shotgun (WGS) entry which is preliminary data.</text>
</comment>
<dbReference type="VEuPathDB" id="TriTrypDB:TM35_000321280"/>